<keyword evidence="3" id="KW-1185">Reference proteome</keyword>
<accession>A0ABY7PFV2</accession>
<evidence type="ECO:0000259" key="1">
    <source>
        <dbReference type="Pfam" id="PF07693"/>
    </source>
</evidence>
<organism evidence="2 3">
    <name type="scientific">Streptomyces camelliae</name>
    <dbReference type="NCBI Taxonomy" id="3004093"/>
    <lineage>
        <taxon>Bacteria</taxon>
        <taxon>Bacillati</taxon>
        <taxon>Actinomycetota</taxon>
        <taxon>Actinomycetes</taxon>
        <taxon>Kitasatosporales</taxon>
        <taxon>Streptomycetaceae</taxon>
        <taxon>Streptomyces</taxon>
    </lineage>
</organism>
<dbReference type="EMBL" id="CP115300">
    <property type="protein sequence ID" value="WBO68419.1"/>
    <property type="molecule type" value="Genomic_DNA"/>
</dbReference>
<dbReference type="RefSeq" id="WP_270085658.1">
    <property type="nucleotide sequence ID" value="NZ_CP115300.1"/>
</dbReference>
<dbReference type="Proteomes" id="UP001212326">
    <property type="component" value="Chromosome"/>
</dbReference>
<dbReference type="SUPFAM" id="SSF52540">
    <property type="entry name" value="P-loop containing nucleoside triphosphate hydrolases"/>
    <property type="match status" value="1"/>
</dbReference>
<proteinExistence type="predicted"/>
<dbReference type="PANTHER" id="PTHR22674:SF6">
    <property type="entry name" value="NTPASE KAP FAMILY P-LOOP DOMAIN-CONTAINING PROTEIN 1"/>
    <property type="match status" value="1"/>
</dbReference>
<evidence type="ECO:0000313" key="3">
    <source>
        <dbReference type="Proteomes" id="UP001212326"/>
    </source>
</evidence>
<evidence type="ECO:0000313" key="2">
    <source>
        <dbReference type="EMBL" id="WBO68419.1"/>
    </source>
</evidence>
<dbReference type="PANTHER" id="PTHR22674">
    <property type="entry name" value="NTPASE, KAP FAMILY P-LOOP DOMAIN-CONTAINING 1"/>
    <property type="match status" value="1"/>
</dbReference>
<protein>
    <submittedName>
        <fullName evidence="2">P-loop NTPase fold protein</fullName>
    </submittedName>
</protein>
<feature type="domain" description="KAP NTPase" evidence="1">
    <location>
        <begin position="22"/>
        <end position="303"/>
    </location>
</feature>
<dbReference type="InterPro" id="IPR027417">
    <property type="entry name" value="P-loop_NTPase"/>
</dbReference>
<dbReference type="Gene3D" id="3.40.50.300">
    <property type="entry name" value="P-loop containing nucleotide triphosphate hydrolases"/>
    <property type="match status" value="1"/>
</dbReference>
<reference evidence="2 3" key="1">
    <citation type="submission" date="2022-12" db="EMBL/GenBank/DDBJ databases">
        <authorList>
            <person name="Mo P."/>
        </authorList>
    </citation>
    <scope>NUCLEOTIDE SEQUENCE [LARGE SCALE GENOMIC DNA]</scope>
    <source>
        <strain evidence="2 3">HUAS 2-6</strain>
    </source>
</reference>
<dbReference type="InterPro" id="IPR011646">
    <property type="entry name" value="KAP_P-loop"/>
</dbReference>
<name>A0ABY7PFV2_9ACTN</name>
<dbReference type="InterPro" id="IPR052754">
    <property type="entry name" value="NTPase_KAP_P-loop"/>
</dbReference>
<sequence>MRPLTDNPVTSPEDDSFHFGPYVDVLHAAVEQATPLPLTVGVFGSWGAGKSSFLRLWERRFEAGKTRTIWFNPWKYDRKVEVWAALLHTILAEMEQEETLKEKAVRLAKAATWLSVRAGLGTAAALGTGGVIKREDVDELLQGLSEGDAEQYRQVNRFEADFADAVREFVGADGRLVVFVDDLDRCTPESAMTVLESLKLYLAQAQCVFVLALDVDVLAAIATNKFGEALKGAPAEVASGMAYLDKIVQLPFFLPDVGFDTLREAFRPYVSELADDPFFWELLQRGLGSNPRRLKRYINVFNMALAVARGQLPPGAIDRRYSLQLAVLLIIRTLHRGFYHTLTAEPDSWLTLTRFFEQAQTNATIRQTASLQLPPYLHDVATDSVLERLLTHNGQERLSPPDGPAVRQMISTLRSTAGPADPE</sequence>
<dbReference type="Pfam" id="PF07693">
    <property type="entry name" value="KAP_NTPase"/>
    <property type="match status" value="1"/>
</dbReference>
<gene>
    <name evidence="2" type="ORF">O1G22_39190</name>
</gene>